<keyword evidence="3" id="KW-0675">Receptor</keyword>
<organism evidence="7 8">
    <name type="scientific">Salarias fasciatus</name>
    <name type="common">Jewelled blenny</name>
    <name type="synonym">Blennius fasciatus</name>
    <dbReference type="NCBI Taxonomy" id="181472"/>
    <lineage>
        <taxon>Eukaryota</taxon>
        <taxon>Metazoa</taxon>
        <taxon>Chordata</taxon>
        <taxon>Craniata</taxon>
        <taxon>Vertebrata</taxon>
        <taxon>Euteleostomi</taxon>
        <taxon>Actinopterygii</taxon>
        <taxon>Neopterygii</taxon>
        <taxon>Teleostei</taxon>
        <taxon>Neoteleostei</taxon>
        <taxon>Acanthomorphata</taxon>
        <taxon>Ovalentaria</taxon>
        <taxon>Blenniimorphae</taxon>
        <taxon>Blenniiformes</taxon>
        <taxon>Blennioidei</taxon>
        <taxon>Blenniidae</taxon>
        <taxon>Salariinae</taxon>
        <taxon>Salarias</taxon>
    </lineage>
</organism>
<keyword evidence="5" id="KW-0472">Membrane</keyword>
<evidence type="ECO:0000313" key="8">
    <source>
        <dbReference type="Proteomes" id="UP000472267"/>
    </source>
</evidence>
<dbReference type="Gene3D" id="2.60.40.10">
    <property type="entry name" value="Immunoglobulins"/>
    <property type="match status" value="1"/>
</dbReference>
<dbReference type="Proteomes" id="UP000472267">
    <property type="component" value="Chromosome 18"/>
</dbReference>
<protein>
    <recommendedName>
        <fullName evidence="6">Immunoglobulin V-set domain-containing protein</fullName>
    </recommendedName>
</protein>
<keyword evidence="1" id="KW-0732">Signal</keyword>
<sequence>TTRWIVHPLIGNVRQVSFTLLMMCTLLIVLLQSIISSYTSPTLIWYKQEVNSSPEYTLKLYSTKVEHASEKLKDRFGAELKDKSVPLKIQKLELSDSAVYYCALQPTVTGNSTTVDENLWKVGGRQGQSVTHVAIRQMMMILGFTGTDIIQTFRLLRLYSGKEQNHRVMKNTFLIIDMDPKHQTQQLHRAFQKNCCPCQCVSLNVVLYIRILLNIKYYYRETV</sequence>
<reference evidence="7" key="1">
    <citation type="submission" date="2019-06" db="EMBL/GenBank/DDBJ databases">
        <authorList>
            <consortium name="Wellcome Sanger Institute Data Sharing"/>
        </authorList>
    </citation>
    <scope>NUCLEOTIDE SEQUENCE [LARGE SCALE GENOMIC DNA]</scope>
</reference>
<proteinExistence type="predicted"/>
<dbReference type="AlphaFoldDB" id="A0A672HXC4"/>
<keyword evidence="4" id="KW-0393">Immunoglobulin domain</keyword>
<evidence type="ECO:0000256" key="1">
    <source>
        <dbReference type="ARBA" id="ARBA00022729"/>
    </source>
</evidence>
<dbReference type="InterPro" id="IPR013106">
    <property type="entry name" value="Ig_V-set"/>
</dbReference>
<evidence type="ECO:0000256" key="4">
    <source>
        <dbReference type="ARBA" id="ARBA00023319"/>
    </source>
</evidence>
<dbReference type="SUPFAM" id="SSF48726">
    <property type="entry name" value="Immunoglobulin"/>
    <property type="match status" value="1"/>
</dbReference>
<evidence type="ECO:0000256" key="2">
    <source>
        <dbReference type="ARBA" id="ARBA00023130"/>
    </source>
</evidence>
<dbReference type="InterPro" id="IPR036179">
    <property type="entry name" value="Ig-like_dom_sf"/>
</dbReference>
<accession>A0A672HXC4</accession>
<keyword evidence="5" id="KW-0812">Transmembrane</keyword>
<keyword evidence="2" id="KW-0391">Immunity</keyword>
<dbReference type="PANTHER" id="PTHR19367:SF18">
    <property type="entry name" value="T CELL RECEPTOR ALPHA VARIABLE 16"/>
    <property type="match status" value="1"/>
</dbReference>
<name>A0A672HXC4_SALFA</name>
<feature type="domain" description="Immunoglobulin V-set" evidence="6">
    <location>
        <begin position="34"/>
        <end position="110"/>
    </location>
</feature>
<dbReference type="Ensembl" id="ENSSFAT00005035304.1">
    <property type="protein sequence ID" value="ENSSFAP00005034011.1"/>
    <property type="gene ID" value="ENSSFAG00005017299.1"/>
</dbReference>
<keyword evidence="8" id="KW-1185">Reference proteome</keyword>
<keyword evidence="2" id="KW-1064">Adaptive immunity</keyword>
<feature type="transmembrane region" description="Helical" evidence="5">
    <location>
        <begin position="16"/>
        <end position="38"/>
    </location>
</feature>
<evidence type="ECO:0000256" key="5">
    <source>
        <dbReference type="SAM" id="Phobius"/>
    </source>
</evidence>
<dbReference type="InterPro" id="IPR013783">
    <property type="entry name" value="Ig-like_fold"/>
</dbReference>
<reference evidence="7" key="2">
    <citation type="submission" date="2025-08" db="UniProtKB">
        <authorList>
            <consortium name="Ensembl"/>
        </authorList>
    </citation>
    <scope>IDENTIFICATION</scope>
</reference>
<dbReference type="GO" id="GO:0002250">
    <property type="term" value="P:adaptive immune response"/>
    <property type="evidence" value="ECO:0007669"/>
    <property type="project" value="UniProtKB-KW"/>
</dbReference>
<dbReference type="InParanoid" id="A0A672HXC4"/>
<reference evidence="7" key="3">
    <citation type="submission" date="2025-09" db="UniProtKB">
        <authorList>
            <consortium name="Ensembl"/>
        </authorList>
    </citation>
    <scope>IDENTIFICATION</scope>
</reference>
<evidence type="ECO:0000259" key="6">
    <source>
        <dbReference type="Pfam" id="PF07686"/>
    </source>
</evidence>
<evidence type="ECO:0000256" key="3">
    <source>
        <dbReference type="ARBA" id="ARBA00023170"/>
    </source>
</evidence>
<evidence type="ECO:0000313" key="7">
    <source>
        <dbReference type="Ensembl" id="ENSSFAP00005034011.1"/>
    </source>
</evidence>
<dbReference type="InterPro" id="IPR051287">
    <property type="entry name" value="TCR_variable_region"/>
</dbReference>
<dbReference type="Pfam" id="PF07686">
    <property type="entry name" value="V-set"/>
    <property type="match status" value="1"/>
</dbReference>
<keyword evidence="5" id="KW-1133">Transmembrane helix</keyword>
<dbReference type="PANTHER" id="PTHR19367">
    <property type="entry name" value="T-CELL RECEPTOR ALPHA CHAIN V REGION"/>
    <property type="match status" value="1"/>
</dbReference>